<organism evidence="4 5">
    <name type="scientific">Arthrobacter terrae</name>
    <dbReference type="NCBI Taxonomy" id="2935737"/>
    <lineage>
        <taxon>Bacteria</taxon>
        <taxon>Bacillati</taxon>
        <taxon>Actinomycetota</taxon>
        <taxon>Actinomycetes</taxon>
        <taxon>Micrococcales</taxon>
        <taxon>Micrococcaceae</taxon>
        <taxon>Arthrobacter</taxon>
    </lineage>
</organism>
<dbReference type="Pfam" id="PF01551">
    <property type="entry name" value="Peptidase_M23"/>
    <property type="match status" value="1"/>
</dbReference>
<evidence type="ECO:0000313" key="5">
    <source>
        <dbReference type="Proteomes" id="UP000655366"/>
    </source>
</evidence>
<sequence length="463" mass="47167">MPRSWAKGLGMRGRTSAVSVATVAVLAAALLSGAPAAQADNLDDQAKALQNQANDVESSLEFLDAGIATAAANLTLYRGQLPGAQAALSDAQTRVGAATGAVDALAARVSLAQQNKDKITGQIQSDQEKLTDTKKLIGQIAAQSYKSGGVPSNLSLFFGSSSTGNLADGMDLADQAMRSQNSMLDKLSQQNATNVNSQARLGAVEAEITDLKGKADAALAAEKAARDEAEAKKAAVDKLVADAAALDAELTAKKPQIQAQMAAVKAQQDAVAGQIAERQRQELAAAAAAEAARVAAEAAAAAAAGNNSYVPPAPQTQGNPSAFGLRHPFAANIAITSGFVKHRPVPPGTIDFNGTGFYDHTGIDFGAPCGTAIYAPAAGTVTTAGWTPYGGGFTVMISHGVIQGNALTTVYYHNSSVAVQTGQHVNSGDLIAYSGSTGNSTGCHAHFETWLNGSPVDPMPLLG</sequence>
<dbReference type="RefSeq" id="WP_196396455.1">
    <property type="nucleotide sequence ID" value="NZ_JADNYM010000009.1"/>
</dbReference>
<evidence type="ECO:0000256" key="2">
    <source>
        <dbReference type="SAM" id="SignalP"/>
    </source>
</evidence>
<dbReference type="SUPFAM" id="SSF51261">
    <property type="entry name" value="Duplicated hybrid motif"/>
    <property type="match status" value="1"/>
</dbReference>
<comment type="caution">
    <text evidence="4">The sequence shown here is derived from an EMBL/GenBank/DDBJ whole genome shotgun (WGS) entry which is preliminary data.</text>
</comment>
<keyword evidence="1 2" id="KW-0732">Signal</keyword>
<protein>
    <submittedName>
        <fullName evidence="4">Peptidoglycan DD-metalloendopeptidase family protein</fullName>
    </submittedName>
</protein>
<feature type="domain" description="M23ase beta-sheet core" evidence="3">
    <location>
        <begin position="359"/>
        <end position="458"/>
    </location>
</feature>
<name>A0A931CTB2_9MICC</name>
<dbReference type="InterPro" id="IPR011055">
    <property type="entry name" value="Dup_hybrid_motif"/>
</dbReference>
<dbReference type="Gene3D" id="2.70.70.10">
    <property type="entry name" value="Glucose Permease (Domain IIA)"/>
    <property type="match status" value="1"/>
</dbReference>
<feature type="signal peptide" evidence="2">
    <location>
        <begin position="1"/>
        <end position="39"/>
    </location>
</feature>
<gene>
    <name evidence="4" type="ORF">IV500_08380</name>
</gene>
<evidence type="ECO:0000259" key="3">
    <source>
        <dbReference type="Pfam" id="PF01551"/>
    </source>
</evidence>
<evidence type="ECO:0000256" key="1">
    <source>
        <dbReference type="ARBA" id="ARBA00022729"/>
    </source>
</evidence>
<dbReference type="Proteomes" id="UP000655366">
    <property type="component" value="Unassembled WGS sequence"/>
</dbReference>
<dbReference type="PANTHER" id="PTHR21666:SF289">
    <property type="entry name" value="L-ALA--D-GLU ENDOPEPTIDASE"/>
    <property type="match status" value="1"/>
</dbReference>
<dbReference type="Gene3D" id="6.10.250.3150">
    <property type="match status" value="1"/>
</dbReference>
<dbReference type="GO" id="GO:0004222">
    <property type="term" value="F:metalloendopeptidase activity"/>
    <property type="evidence" value="ECO:0007669"/>
    <property type="project" value="TreeGrafter"/>
</dbReference>
<dbReference type="AlphaFoldDB" id="A0A931CTB2"/>
<dbReference type="EMBL" id="JADNYM010000009">
    <property type="protein sequence ID" value="MBG0739403.1"/>
    <property type="molecule type" value="Genomic_DNA"/>
</dbReference>
<dbReference type="InterPro" id="IPR016047">
    <property type="entry name" value="M23ase_b-sheet_dom"/>
</dbReference>
<reference evidence="4 5" key="1">
    <citation type="submission" date="2020-11" db="EMBL/GenBank/DDBJ databases">
        <title>Arthrobacter antarcticus sp. nov., isolated from Antarctic Soil.</title>
        <authorList>
            <person name="Li J."/>
        </authorList>
    </citation>
    <scope>NUCLEOTIDE SEQUENCE [LARGE SCALE GENOMIC DNA]</scope>
    <source>
        <strain evidence="4 5">Z1-20</strain>
    </source>
</reference>
<dbReference type="CDD" id="cd12797">
    <property type="entry name" value="M23_peptidase"/>
    <property type="match status" value="1"/>
</dbReference>
<keyword evidence="5" id="KW-1185">Reference proteome</keyword>
<dbReference type="PANTHER" id="PTHR21666">
    <property type="entry name" value="PEPTIDASE-RELATED"/>
    <property type="match status" value="1"/>
</dbReference>
<evidence type="ECO:0000313" key="4">
    <source>
        <dbReference type="EMBL" id="MBG0739403.1"/>
    </source>
</evidence>
<dbReference type="InterPro" id="IPR050570">
    <property type="entry name" value="Cell_wall_metabolism_enzyme"/>
</dbReference>
<feature type="chain" id="PRO_5037657142" evidence="2">
    <location>
        <begin position="40"/>
        <end position="463"/>
    </location>
</feature>
<proteinExistence type="predicted"/>
<accession>A0A931CTB2</accession>